<dbReference type="SUPFAM" id="SSF54631">
    <property type="entry name" value="CBS-domain pair"/>
    <property type="match status" value="2"/>
</dbReference>
<sequence length="374" mass="41447">TIMSLKPDAPLIVSPLDSVYSISEKMSKQKIHCVMVKATIAEKIIGIFTTKDLAFRVIAKGLHPKLLKVKDIMTKNPYCSPSNLSASDALNLMVKRNFRHLPIRDDTNPNKIIGILDITKCFNQVMLKLEKIAKSTHNLNNNIDNLSEGSSLINPDLVDEIKNLISSMKSPTLDDVLNEPNHPAPVFIDSNQTIRFAAEQMRKNKCTAVLVKDTNGTLTKNNSNVIGIFTSKDIVFRVLANDLDPESCTIARCMTTQPKLADRDLTVQSALKLMYDGHFLNLPVIDDDKNIIGIVDVLQLTCMALNQLNKAISKDESYLKNHFDTPSTSMTSSGPAWDRFWRSVDRTFEDTASSVSDISYTSGGPLFANSNTPS</sequence>
<gene>
    <name evidence="4" type="ORF">ASCRUDRAFT_22271</name>
</gene>
<dbReference type="AlphaFoldDB" id="A0A1D2VF46"/>
<organism evidence="4 5">
    <name type="scientific">Ascoidea rubescens DSM 1968</name>
    <dbReference type="NCBI Taxonomy" id="1344418"/>
    <lineage>
        <taxon>Eukaryota</taxon>
        <taxon>Fungi</taxon>
        <taxon>Dikarya</taxon>
        <taxon>Ascomycota</taxon>
        <taxon>Saccharomycotina</taxon>
        <taxon>Saccharomycetes</taxon>
        <taxon>Ascoideaceae</taxon>
        <taxon>Ascoidea</taxon>
    </lineage>
</organism>
<dbReference type="InParanoid" id="A0A1D2VF46"/>
<dbReference type="SMART" id="SM00116">
    <property type="entry name" value="CBS"/>
    <property type="match status" value="4"/>
</dbReference>
<feature type="domain" description="CBS" evidence="3">
    <location>
        <begin position="181"/>
        <end position="246"/>
    </location>
</feature>
<dbReference type="PROSITE" id="PS51371">
    <property type="entry name" value="CBS"/>
    <property type="match status" value="4"/>
</dbReference>
<proteinExistence type="predicted"/>
<feature type="domain" description="CBS" evidence="3">
    <location>
        <begin position="5"/>
        <end position="65"/>
    </location>
</feature>
<dbReference type="Gene3D" id="3.10.580.10">
    <property type="entry name" value="CBS-domain"/>
    <property type="match status" value="2"/>
</dbReference>
<protein>
    <submittedName>
        <fullName evidence="4">CBS-domain-containing protein</fullName>
    </submittedName>
</protein>
<dbReference type="GeneID" id="30963369"/>
<dbReference type="CDD" id="cd17782">
    <property type="entry name" value="CBS_pair_MUG70_2"/>
    <property type="match status" value="1"/>
</dbReference>
<evidence type="ECO:0000313" key="5">
    <source>
        <dbReference type="Proteomes" id="UP000095038"/>
    </source>
</evidence>
<keyword evidence="5" id="KW-1185">Reference proteome</keyword>
<dbReference type="OrthoDB" id="418595at2759"/>
<dbReference type="RefSeq" id="XP_020046509.1">
    <property type="nucleotide sequence ID" value="XM_020189733.1"/>
</dbReference>
<dbReference type="PANTHER" id="PTHR43080">
    <property type="entry name" value="CBS DOMAIN-CONTAINING PROTEIN CBSX3, MITOCHONDRIAL"/>
    <property type="match status" value="1"/>
</dbReference>
<dbReference type="InterPro" id="IPR051257">
    <property type="entry name" value="Diverse_CBS-Domain"/>
</dbReference>
<name>A0A1D2VF46_9ASCO</name>
<dbReference type="InterPro" id="IPR046342">
    <property type="entry name" value="CBS_dom_sf"/>
</dbReference>
<dbReference type="Proteomes" id="UP000095038">
    <property type="component" value="Unassembled WGS sequence"/>
</dbReference>
<evidence type="ECO:0000256" key="1">
    <source>
        <dbReference type="ARBA" id="ARBA00023122"/>
    </source>
</evidence>
<dbReference type="PANTHER" id="PTHR43080:SF2">
    <property type="entry name" value="CBS DOMAIN-CONTAINING PROTEIN"/>
    <property type="match status" value="1"/>
</dbReference>
<dbReference type="InterPro" id="IPR000644">
    <property type="entry name" value="CBS_dom"/>
</dbReference>
<feature type="domain" description="CBS" evidence="3">
    <location>
        <begin position="73"/>
        <end position="132"/>
    </location>
</feature>
<reference evidence="5" key="1">
    <citation type="submission" date="2016-05" db="EMBL/GenBank/DDBJ databases">
        <title>Comparative genomics of biotechnologically important yeasts.</title>
        <authorList>
            <consortium name="DOE Joint Genome Institute"/>
            <person name="Riley R."/>
            <person name="Haridas S."/>
            <person name="Wolfe K.H."/>
            <person name="Lopes M.R."/>
            <person name="Hittinger C.T."/>
            <person name="Goker M."/>
            <person name="Salamov A."/>
            <person name="Wisecaver J."/>
            <person name="Long T.M."/>
            <person name="Aerts A.L."/>
            <person name="Barry K."/>
            <person name="Choi C."/>
            <person name="Clum A."/>
            <person name="Coughlan A.Y."/>
            <person name="Deshpande S."/>
            <person name="Douglass A.P."/>
            <person name="Hanson S.J."/>
            <person name="Klenk H.-P."/>
            <person name="Labutti K."/>
            <person name="Lapidus A."/>
            <person name="Lindquist E."/>
            <person name="Lipzen A."/>
            <person name="Meier-Kolthoff J.P."/>
            <person name="Ohm R.A."/>
            <person name="Otillar R.P."/>
            <person name="Pangilinan J."/>
            <person name="Peng Y."/>
            <person name="Rokas A."/>
            <person name="Rosa C.A."/>
            <person name="Scheuner C."/>
            <person name="Sibirny A.A."/>
            <person name="Slot J.C."/>
            <person name="Stielow J.B."/>
            <person name="Sun H."/>
            <person name="Kurtzman C.P."/>
            <person name="Blackwell M."/>
            <person name="Grigoriev I.V."/>
            <person name="Jeffries T.W."/>
        </authorList>
    </citation>
    <scope>NUCLEOTIDE SEQUENCE [LARGE SCALE GENOMIC DNA]</scope>
    <source>
        <strain evidence="5">DSM 1968</strain>
    </source>
</reference>
<dbReference type="Pfam" id="PF00571">
    <property type="entry name" value="CBS"/>
    <property type="match status" value="4"/>
</dbReference>
<evidence type="ECO:0000259" key="3">
    <source>
        <dbReference type="PROSITE" id="PS51371"/>
    </source>
</evidence>
<feature type="non-terminal residue" evidence="4">
    <location>
        <position position="1"/>
    </location>
</feature>
<evidence type="ECO:0000313" key="4">
    <source>
        <dbReference type="EMBL" id="ODV60202.1"/>
    </source>
</evidence>
<feature type="non-terminal residue" evidence="4">
    <location>
        <position position="374"/>
    </location>
</feature>
<keyword evidence="1 2" id="KW-0129">CBS domain</keyword>
<dbReference type="EMBL" id="KV454483">
    <property type="protein sequence ID" value="ODV60202.1"/>
    <property type="molecule type" value="Genomic_DNA"/>
</dbReference>
<dbReference type="STRING" id="1344418.A0A1D2VF46"/>
<evidence type="ECO:0000256" key="2">
    <source>
        <dbReference type="PROSITE-ProRule" id="PRU00703"/>
    </source>
</evidence>
<accession>A0A1D2VF46</accession>
<feature type="domain" description="CBS" evidence="3">
    <location>
        <begin position="254"/>
        <end position="312"/>
    </location>
</feature>